<evidence type="ECO:0000256" key="1">
    <source>
        <dbReference type="SAM" id="Phobius"/>
    </source>
</evidence>
<keyword evidence="3" id="KW-1185">Reference proteome</keyword>
<sequence length="52" mass="5726">MLDIPLHTGAQHPDLLWVLVPSILSFVAGLGLGSFSDRVRSWVRPQRAVSND</sequence>
<keyword evidence="1" id="KW-0472">Membrane</keyword>
<dbReference type="OrthoDB" id="154701at2157"/>
<reference evidence="2 3" key="1">
    <citation type="journal article" date="2014" name="PLoS Genet.">
        <title>Phylogenetically driven sequencing of extremely halophilic archaea reveals strategies for static and dynamic osmo-response.</title>
        <authorList>
            <person name="Becker E.A."/>
            <person name="Seitzer P.M."/>
            <person name="Tritt A."/>
            <person name="Larsen D."/>
            <person name="Krusor M."/>
            <person name="Yao A.I."/>
            <person name="Wu D."/>
            <person name="Madern D."/>
            <person name="Eisen J.A."/>
            <person name="Darling A.E."/>
            <person name="Facciotti M.T."/>
        </authorList>
    </citation>
    <scope>NUCLEOTIDE SEQUENCE [LARGE SCALE GENOMIC DNA]</scope>
    <source>
        <strain evidence="2 3">JCM 10478</strain>
    </source>
</reference>
<dbReference type="EMBL" id="AOID01000062">
    <property type="protein sequence ID" value="ELY63321.1"/>
    <property type="molecule type" value="Genomic_DNA"/>
</dbReference>
<evidence type="ECO:0000313" key="3">
    <source>
        <dbReference type="Proteomes" id="UP000011632"/>
    </source>
</evidence>
<dbReference type="AlphaFoldDB" id="L9XPG0"/>
<dbReference type="STRING" id="1227496.C489_19696"/>
<gene>
    <name evidence="2" type="ORF">C489_19696</name>
</gene>
<evidence type="ECO:0000313" key="2">
    <source>
        <dbReference type="EMBL" id="ELY63321.1"/>
    </source>
</evidence>
<keyword evidence="1" id="KW-0812">Transmembrane</keyword>
<organism evidence="2 3">
    <name type="scientific">Natrinema versiforme JCM 10478</name>
    <dbReference type="NCBI Taxonomy" id="1227496"/>
    <lineage>
        <taxon>Archaea</taxon>
        <taxon>Methanobacteriati</taxon>
        <taxon>Methanobacteriota</taxon>
        <taxon>Stenosarchaea group</taxon>
        <taxon>Halobacteria</taxon>
        <taxon>Halobacteriales</taxon>
        <taxon>Natrialbaceae</taxon>
        <taxon>Natrinema</taxon>
    </lineage>
</organism>
<dbReference type="PATRIC" id="fig|1227496.3.peg.3948"/>
<dbReference type="Proteomes" id="UP000011632">
    <property type="component" value="Unassembled WGS sequence"/>
</dbReference>
<protein>
    <submittedName>
        <fullName evidence="2">Uncharacterized protein</fullName>
    </submittedName>
</protein>
<name>L9XPG0_9EURY</name>
<feature type="transmembrane region" description="Helical" evidence="1">
    <location>
        <begin position="15"/>
        <end position="35"/>
    </location>
</feature>
<dbReference type="RefSeq" id="WP_006433032.1">
    <property type="nucleotide sequence ID" value="NZ_AOID01000062.1"/>
</dbReference>
<keyword evidence="1" id="KW-1133">Transmembrane helix</keyword>
<accession>L9XPG0</accession>
<comment type="caution">
    <text evidence="2">The sequence shown here is derived from an EMBL/GenBank/DDBJ whole genome shotgun (WGS) entry which is preliminary data.</text>
</comment>
<proteinExistence type="predicted"/>